<organism evidence="2 3">
    <name type="scientific">Linnemannia gamsii</name>
    <dbReference type="NCBI Taxonomy" id="64522"/>
    <lineage>
        <taxon>Eukaryota</taxon>
        <taxon>Fungi</taxon>
        <taxon>Fungi incertae sedis</taxon>
        <taxon>Mucoromycota</taxon>
        <taxon>Mortierellomycotina</taxon>
        <taxon>Mortierellomycetes</taxon>
        <taxon>Mortierellales</taxon>
        <taxon>Mortierellaceae</taxon>
        <taxon>Linnemannia</taxon>
    </lineage>
</organism>
<evidence type="ECO:0000256" key="1">
    <source>
        <dbReference type="SAM" id="MobiDB-lite"/>
    </source>
</evidence>
<sequence>MVLQERPSGPESRAMQNEEEGSSPINTANMVLWVTPTRTGPVASVAPASSLLRSLERPGSRTENQKQFVSMAQWIVTTPNVHDDKQAGAQWAAMRTPPITSLYQALPFFFLLHTKPSHLFAPSPFHQHQL</sequence>
<proteinExistence type="predicted"/>
<dbReference type="EMBL" id="JAAAIN010002458">
    <property type="protein sequence ID" value="KAG0292973.1"/>
    <property type="molecule type" value="Genomic_DNA"/>
</dbReference>
<gene>
    <name evidence="2" type="ORF">BGZ97_005457</name>
</gene>
<protein>
    <submittedName>
        <fullName evidence="2">Uncharacterized protein</fullName>
    </submittedName>
</protein>
<keyword evidence="3" id="KW-1185">Reference proteome</keyword>
<accession>A0A9P6UGA1</accession>
<dbReference type="AlphaFoldDB" id="A0A9P6UGA1"/>
<evidence type="ECO:0000313" key="2">
    <source>
        <dbReference type="EMBL" id="KAG0292973.1"/>
    </source>
</evidence>
<dbReference type="Proteomes" id="UP000823405">
    <property type="component" value="Unassembled WGS sequence"/>
</dbReference>
<feature type="region of interest" description="Disordered" evidence="1">
    <location>
        <begin position="1"/>
        <end position="27"/>
    </location>
</feature>
<name>A0A9P6UGA1_9FUNG</name>
<reference evidence="2" key="1">
    <citation type="journal article" date="2020" name="Fungal Divers.">
        <title>Resolving the Mortierellaceae phylogeny through synthesis of multi-gene phylogenetics and phylogenomics.</title>
        <authorList>
            <person name="Vandepol N."/>
            <person name="Liber J."/>
            <person name="Desiro A."/>
            <person name="Na H."/>
            <person name="Kennedy M."/>
            <person name="Barry K."/>
            <person name="Grigoriev I.V."/>
            <person name="Miller A.N."/>
            <person name="O'Donnell K."/>
            <person name="Stajich J.E."/>
            <person name="Bonito G."/>
        </authorList>
    </citation>
    <scope>NUCLEOTIDE SEQUENCE</scope>
    <source>
        <strain evidence="2">NVP60</strain>
    </source>
</reference>
<comment type="caution">
    <text evidence="2">The sequence shown here is derived from an EMBL/GenBank/DDBJ whole genome shotgun (WGS) entry which is preliminary data.</text>
</comment>
<evidence type="ECO:0000313" key="3">
    <source>
        <dbReference type="Proteomes" id="UP000823405"/>
    </source>
</evidence>
<dbReference type="OrthoDB" id="10641288at2759"/>